<feature type="chain" id="PRO_5045026033" description="Sodium/hydrogen exchanger" evidence="13">
    <location>
        <begin position="18"/>
        <end position="562"/>
    </location>
</feature>
<dbReference type="RefSeq" id="XP_065672757.1">
    <property type="nucleotide sequence ID" value="XM_065816685.1"/>
</dbReference>
<feature type="signal peptide" evidence="13">
    <location>
        <begin position="1"/>
        <end position="17"/>
    </location>
</feature>
<keyword evidence="9 12" id="KW-0472">Membrane</keyword>
<keyword evidence="6" id="KW-0333">Golgi apparatus</keyword>
<keyword evidence="13" id="KW-0732">Signal</keyword>
<feature type="transmembrane region" description="Helical" evidence="12">
    <location>
        <begin position="125"/>
        <end position="143"/>
    </location>
</feature>
<dbReference type="Proteomes" id="UP001652625">
    <property type="component" value="Chromosome 13"/>
</dbReference>
<gene>
    <name evidence="16 17" type="primary">LOC100200716</name>
</gene>
<organism evidence="15 16">
    <name type="scientific">Hydra vulgaris</name>
    <name type="common">Hydra</name>
    <name type="synonym">Hydra attenuata</name>
    <dbReference type="NCBI Taxonomy" id="6087"/>
    <lineage>
        <taxon>Eukaryota</taxon>
        <taxon>Metazoa</taxon>
        <taxon>Cnidaria</taxon>
        <taxon>Hydrozoa</taxon>
        <taxon>Hydroidolina</taxon>
        <taxon>Anthoathecata</taxon>
        <taxon>Aplanulata</taxon>
        <taxon>Hydridae</taxon>
        <taxon>Hydra</taxon>
    </lineage>
</organism>
<dbReference type="InterPro" id="IPR004709">
    <property type="entry name" value="NaH_exchanger"/>
</dbReference>
<evidence type="ECO:0000256" key="3">
    <source>
        <dbReference type="ARBA" id="ARBA00022449"/>
    </source>
</evidence>
<sequence length="562" mass="62726">MSLKLFCVIICFGITETINFSNNSDVVLNVNITTTTQTPNTTQSTPKPIETAAEKETHGSMTIFFVLTVLGICIISINMLIKTNFIYLPESVAVVFLGALVGGCIKLLKTYNLGNWQKEEVFDPTLFFLVLLPPIIFESGYNLHKGNFFANLGSIVVFAVFGTIISAITIGCGVFMLGKAKIAYELTFRESFAFGSLISAVDPVATLAIFHALKADPLVKMLVFGESILNDAVAIVLTKAVLLESSSFLFSFVLFIKIFFGSAVIGVLFALVSALILKYIDLRHHPSLELGMMFIFSYAPYGLAEGLQLSGIMAILFCGIVMSHYTHFNLSPVTQITVQHVFRTTAFMSETCVFAYLGMSIFSYTHKIEISFVVWSVIFCLIGRAFNVFPLSFILNYFRETKINRRYQVIMWFSGLRGAIAFALCLNLEEFEPEKRRLLVSTSLVIILFTIFILGGSTLPLLKFLKATTINSNETLTLSKTAAEGSAVEPDQLTDDEWRLTHKIAMKGFIKLDAKYLVPFFTRTITRQEIIDAHHEMELMTSRWYNEVRESPEGSNEKLMGT</sequence>
<dbReference type="Pfam" id="PF00999">
    <property type="entry name" value="Na_H_Exchanger"/>
    <property type="match status" value="1"/>
</dbReference>
<evidence type="ECO:0000256" key="10">
    <source>
        <dbReference type="ARBA" id="ARBA00023201"/>
    </source>
</evidence>
<dbReference type="PANTHER" id="PTHR10110:SF191">
    <property type="entry name" value="SODIUM_HYDROGEN EXCHANGER 8"/>
    <property type="match status" value="1"/>
</dbReference>
<dbReference type="InterPro" id="IPR006153">
    <property type="entry name" value="Cation/H_exchanger_TM"/>
</dbReference>
<feature type="transmembrane region" description="Helical" evidence="12">
    <location>
        <begin position="407"/>
        <end position="426"/>
    </location>
</feature>
<keyword evidence="15" id="KW-1185">Reference proteome</keyword>
<dbReference type="InterPro" id="IPR018422">
    <property type="entry name" value="Cation/H_exchanger_CPA1"/>
</dbReference>
<keyword evidence="7" id="KW-0915">Sodium</keyword>
<name>A0ABM4DEB4_HYDVU</name>
<evidence type="ECO:0000256" key="1">
    <source>
        <dbReference type="ARBA" id="ARBA00004653"/>
    </source>
</evidence>
<evidence type="ECO:0000256" key="6">
    <source>
        <dbReference type="ARBA" id="ARBA00023034"/>
    </source>
</evidence>
<evidence type="ECO:0000313" key="17">
    <source>
        <dbReference type="RefSeq" id="XP_065672758.1"/>
    </source>
</evidence>
<keyword evidence="8 11" id="KW-0406">Ion transport</keyword>
<dbReference type="Gene3D" id="6.10.140.1330">
    <property type="match status" value="1"/>
</dbReference>
<feature type="transmembrane region" description="Helical" evidence="12">
    <location>
        <begin position="93"/>
        <end position="113"/>
    </location>
</feature>
<evidence type="ECO:0000256" key="7">
    <source>
        <dbReference type="ARBA" id="ARBA00023053"/>
    </source>
</evidence>
<evidence type="ECO:0000259" key="14">
    <source>
        <dbReference type="Pfam" id="PF00999"/>
    </source>
</evidence>
<evidence type="ECO:0000256" key="13">
    <source>
        <dbReference type="SAM" id="SignalP"/>
    </source>
</evidence>
<reference evidence="16 17" key="1">
    <citation type="submission" date="2025-05" db="UniProtKB">
        <authorList>
            <consortium name="RefSeq"/>
        </authorList>
    </citation>
    <scope>IDENTIFICATION</scope>
</reference>
<comment type="subcellular location">
    <subcellularLocation>
        <location evidence="1">Golgi apparatus membrane</location>
        <topology evidence="1">Multi-pass membrane protein</topology>
    </subcellularLocation>
</comment>
<keyword evidence="3 11" id="KW-0050">Antiport</keyword>
<protein>
    <recommendedName>
        <fullName evidence="11">Sodium/hydrogen exchanger</fullName>
    </recommendedName>
</protein>
<feature type="transmembrane region" description="Helical" evidence="12">
    <location>
        <begin position="298"/>
        <end position="325"/>
    </location>
</feature>
<evidence type="ECO:0000256" key="4">
    <source>
        <dbReference type="ARBA" id="ARBA00022692"/>
    </source>
</evidence>
<proteinExistence type="inferred from homology"/>
<comment type="similarity">
    <text evidence="11">Belongs to the monovalent cation:proton antiporter 1 (CPA1) transporter (TC 2.A.36) family.</text>
</comment>
<feature type="transmembrane region" description="Helical" evidence="12">
    <location>
        <begin position="372"/>
        <end position="395"/>
    </location>
</feature>
<keyword evidence="5 12" id="KW-1133">Transmembrane helix</keyword>
<evidence type="ECO:0000256" key="9">
    <source>
        <dbReference type="ARBA" id="ARBA00023136"/>
    </source>
</evidence>
<keyword evidence="4 11" id="KW-0812">Transmembrane</keyword>
<feature type="transmembrane region" description="Helical" evidence="12">
    <location>
        <begin position="345"/>
        <end position="365"/>
    </location>
</feature>
<evidence type="ECO:0000313" key="15">
    <source>
        <dbReference type="Proteomes" id="UP001652625"/>
    </source>
</evidence>
<keyword evidence="2 11" id="KW-0813">Transport</keyword>
<dbReference type="PANTHER" id="PTHR10110">
    <property type="entry name" value="SODIUM/HYDROGEN EXCHANGER"/>
    <property type="match status" value="1"/>
</dbReference>
<keyword evidence="10 11" id="KW-0739">Sodium transport</keyword>
<feature type="transmembrane region" description="Helical" evidence="12">
    <location>
        <begin position="438"/>
        <end position="462"/>
    </location>
</feature>
<feature type="transmembrane region" description="Helical" evidence="12">
    <location>
        <begin position="192"/>
        <end position="210"/>
    </location>
</feature>
<feature type="transmembrane region" description="Helical" evidence="12">
    <location>
        <begin position="248"/>
        <end position="277"/>
    </location>
</feature>
<dbReference type="GeneID" id="100200716"/>
<evidence type="ECO:0000256" key="5">
    <source>
        <dbReference type="ARBA" id="ARBA00022989"/>
    </source>
</evidence>
<evidence type="ECO:0000256" key="12">
    <source>
        <dbReference type="SAM" id="Phobius"/>
    </source>
</evidence>
<dbReference type="NCBIfam" id="TIGR00840">
    <property type="entry name" value="b_cpa1"/>
    <property type="match status" value="1"/>
</dbReference>
<dbReference type="PRINTS" id="PR01084">
    <property type="entry name" value="NAHEXCHNGR"/>
</dbReference>
<feature type="transmembrane region" description="Helical" evidence="12">
    <location>
        <begin position="155"/>
        <end position="177"/>
    </location>
</feature>
<feature type="transmembrane region" description="Helical" evidence="12">
    <location>
        <begin position="61"/>
        <end position="81"/>
    </location>
</feature>
<evidence type="ECO:0000256" key="11">
    <source>
        <dbReference type="RuleBase" id="RU003722"/>
    </source>
</evidence>
<evidence type="ECO:0000256" key="2">
    <source>
        <dbReference type="ARBA" id="ARBA00022448"/>
    </source>
</evidence>
<accession>A0ABM4DEB4</accession>
<evidence type="ECO:0000313" key="16">
    <source>
        <dbReference type="RefSeq" id="XP_065672757.1"/>
    </source>
</evidence>
<evidence type="ECO:0000256" key="8">
    <source>
        <dbReference type="ARBA" id="ARBA00023065"/>
    </source>
</evidence>
<feature type="domain" description="Cation/H+ exchanger transmembrane" evidence="14">
    <location>
        <begin position="80"/>
        <end position="463"/>
    </location>
</feature>
<dbReference type="RefSeq" id="XP_065672758.1">
    <property type="nucleotide sequence ID" value="XM_065816686.1"/>
</dbReference>